<feature type="transmembrane region" description="Helical" evidence="7">
    <location>
        <begin position="285"/>
        <end position="304"/>
    </location>
</feature>
<dbReference type="PANTHER" id="PTHR19957">
    <property type="entry name" value="SYNTAXIN"/>
    <property type="match status" value="1"/>
</dbReference>
<dbReference type="FunFam" id="1.20.5.110:FF:000008">
    <property type="entry name" value="Syntaxin 132"/>
    <property type="match status" value="1"/>
</dbReference>
<dbReference type="AlphaFoldDB" id="A0A8T2TXH2"/>
<dbReference type="CDD" id="cd15848">
    <property type="entry name" value="SNARE_syntaxin1-like"/>
    <property type="match status" value="1"/>
</dbReference>
<name>A0A8T2TXH2_CERRI</name>
<dbReference type="SUPFAM" id="SSF47661">
    <property type="entry name" value="t-snare proteins"/>
    <property type="match status" value="1"/>
</dbReference>
<evidence type="ECO:0000256" key="5">
    <source>
        <dbReference type="SAM" id="Coils"/>
    </source>
</evidence>
<evidence type="ECO:0000256" key="4">
    <source>
        <dbReference type="RuleBase" id="RU003858"/>
    </source>
</evidence>
<dbReference type="Proteomes" id="UP000825935">
    <property type="component" value="Chromosome 10"/>
</dbReference>
<evidence type="ECO:0000259" key="8">
    <source>
        <dbReference type="PROSITE" id="PS50192"/>
    </source>
</evidence>
<dbReference type="SMART" id="SM00397">
    <property type="entry name" value="t_SNARE"/>
    <property type="match status" value="1"/>
</dbReference>
<dbReference type="GO" id="GO:0006887">
    <property type="term" value="P:exocytosis"/>
    <property type="evidence" value="ECO:0007669"/>
    <property type="project" value="TreeGrafter"/>
</dbReference>
<evidence type="ECO:0000256" key="2">
    <source>
        <dbReference type="ARBA" id="ARBA00022448"/>
    </source>
</evidence>
<feature type="compositionally biased region" description="Pro residues" evidence="6">
    <location>
        <begin position="340"/>
        <end position="350"/>
    </location>
</feature>
<protein>
    <recommendedName>
        <fullName evidence="8">t-SNARE coiled-coil homology domain-containing protein</fullName>
    </recommendedName>
</protein>
<dbReference type="GO" id="GO:0005484">
    <property type="term" value="F:SNAP receptor activity"/>
    <property type="evidence" value="ECO:0007669"/>
    <property type="project" value="InterPro"/>
</dbReference>
<evidence type="ECO:0000313" key="10">
    <source>
        <dbReference type="Proteomes" id="UP000825935"/>
    </source>
</evidence>
<evidence type="ECO:0000313" key="9">
    <source>
        <dbReference type="EMBL" id="KAH7426960.1"/>
    </source>
</evidence>
<dbReference type="GO" id="GO:0000149">
    <property type="term" value="F:SNARE binding"/>
    <property type="evidence" value="ECO:0007669"/>
    <property type="project" value="TreeGrafter"/>
</dbReference>
<feature type="coiled-coil region" evidence="5">
    <location>
        <begin position="48"/>
        <end position="112"/>
    </location>
</feature>
<keyword evidence="7" id="KW-0812">Transmembrane</keyword>
<dbReference type="InterPro" id="IPR045242">
    <property type="entry name" value="Syntaxin"/>
</dbReference>
<keyword evidence="10" id="KW-1185">Reference proteome</keyword>
<sequence>MNDLFSQNFGARLPKGPYVDLQIDNRDFEGQAETEMSSQNMKPFFNQVDAIKDDMQKVRNLLSSLQNANMESSTLTAASAVKRLRDRMDKDVEEVLKKVKKIKADLEDLDRANLESRRLPGCGKGSSTDRTRMSVTNSLRNTLKDLMNEFQVLREKMMHDYRQTIERRYYTITGKHADEHVIDEMIDTGESETFLQRAIQEQGRGQIIDTIKEIQERHESVKEIERNLMELHQIFLDMSVLVEAQGEQLNNIEIAVQGAASFVDRGAGDLQAAKKLQRNTRKCKCIVIIILLVVLIVLLVPILVKMLPSSSSNGNNASNSNNNTTSASRNNFNGTAVSPSPSPTLTPNIP</sequence>
<keyword evidence="2" id="KW-0813">Transport</keyword>
<dbReference type="GO" id="GO:0005886">
    <property type="term" value="C:plasma membrane"/>
    <property type="evidence" value="ECO:0007669"/>
    <property type="project" value="TreeGrafter"/>
</dbReference>
<dbReference type="OrthoDB" id="10255013at2759"/>
<proteinExistence type="inferred from homology"/>
<accession>A0A8T2TXH2</accession>
<evidence type="ECO:0000256" key="7">
    <source>
        <dbReference type="SAM" id="Phobius"/>
    </source>
</evidence>
<keyword evidence="7" id="KW-0472">Membrane</keyword>
<dbReference type="CDD" id="cd00179">
    <property type="entry name" value="SynN"/>
    <property type="match status" value="1"/>
</dbReference>
<evidence type="ECO:0000256" key="1">
    <source>
        <dbReference type="ARBA" id="ARBA00009063"/>
    </source>
</evidence>
<feature type="domain" description="T-SNARE coiled-coil homology" evidence="8">
    <location>
        <begin position="211"/>
        <end position="273"/>
    </location>
</feature>
<dbReference type="Pfam" id="PF00804">
    <property type="entry name" value="Syntaxin"/>
    <property type="match status" value="1"/>
</dbReference>
<comment type="caution">
    <text evidence="9">The sequence shown here is derived from an EMBL/GenBank/DDBJ whole genome shotgun (WGS) entry which is preliminary data.</text>
</comment>
<dbReference type="SMART" id="SM00503">
    <property type="entry name" value="SynN"/>
    <property type="match status" value="1"/>
</dbReference>
<dbReference type="InterPro" id="IPR000727">
    <property type="entry name" value="T_SNARE_dom"/>
</dbReference>
<dbReference type="Gene3D" id="1.20.5.110">
    <property type="match status" value="1"/>
</dbReference>
<dbReference type="PROSITE" id="PS00914">
    <property type="entry name" value="SYNTAXIN"/>
    <property type="match status" value="1"/>
</dbReference>
<evidence type="ECO:0000256" key="6">
    <source>
        <dbReference type="SAM" id="MobiDB-lite"/>
    </source>
</evidence>
<dbReference type="PROSITE" id="PS50192">
    <property type="entry name" value="T_SNARE"/>
    <property type="match status" value="1"/>
</dbReference>
<dbReference type="OMA" id="CFAVIGG"/>
<dbReference type="GO" id="GO:0012505">
    <property type="term" value="C:endomembrane system"/>
    <property type="evidence" value="ECO:0007669"/>
    <property type="project" value="TreeGrafter"/>
</dbReference>
<dbReference type="InterPro" id="IPR006011">
    <property type="entry name" value="Syntaxin_N"/>
</dbReference>
<dbReference type="Gene3D" id="1.20.58.70">
    <property type="match status" value="1"/>
</dbReference>
<dbReference type="Pfam" id="PF05739">
    <property type="entry name" value="SNARE"/>
    <property type="match status" value="1"/>
</dbReference>
<dbReference type="PANTHER" id="PTHR19957:SF251">
    <property type="entry name" value="SYNTAXIN-RELATED PROTEIN KNOLLE"/>
    <property type="match status" value="1"/>
</dbReference>
<feature type="compositionally biased region" description="Low complexity" evidence="6">
    <location>
        <begin position="310"/>
        <end position="333"/>
    </location>
</feature>
<dbReference type="InterPro" id="IPR010989">
    <property type="entry name" value="SNARE"/>
</dbReference>
<feature type="region of interest" description="Disordered" evidence="6">
    <location>
        <begin position="310"/>
        <end position="350"/>
    </location>
</feature>
<comment type="similarity">
    <text evidence="1 4">Belongs to the syntaxin family.</text>
</comment>
<dbReference type="GO" id="GO:0031201">
    <property type="term" value="C:SNARE complex"/>
    <property type="evidence" value="ECO:0007669"/>
    <property type="project" value="TreeGrafter"/>
</dbReference>
<dbReference type="InterPro" id="IPR006012">
    <property type="entry name" value="Syntaxin/epimorphin_CS"/>
</dbReference>
<dbReference type="FunFam" id="1.20.58.70:FF:000003">
    <property type="entry name" value="Qa-SNARE, Sso1/Syntaxin1-type, SYP12A-group"/>
    <property type="match status" value="1"/>
</dbReference>
<reference evidence="9" key="1">
    <citation type="submission" date="2021-08" db="EMBL/GenBank/DDBJ databases">
        <title>WGS assembly of Ceratopteris richardii.</title>
        <authorList>
            <person name="Marchant D.B."/>
            <person name="Chen G."/>
            <person name="Jenkins J."/>
            <person name="Shu S."/>
            <person name="Leebens-Mack J."/>
            <person name="Grimwood J."/>
            <person name="Schmutz J."/>
            <person name="Soltis P."/>
            <person name="Soltis D."/>
            <person name="Chen Z.-H."/>
        </authorList>
    </citation>
    <scope>NUCLEOTIDE SEQUENCE</scope>
    <source>
        <strain evidence="9">Whitten #5841</strain>
        <tissue evidence="9">Leaf</tissue>
    </source>
</reference>
<gene>
    <name evidence="9" type="ORF">KP509_10G023900</name>
</gene>
<dbReference type="GO" id="GO:0006906">
    <property type="term" value="P:vesicle fusion"/>
    <property type="evidence" value="ECO:0007669"/>
    <property type="project" value="TreeGrafter"/>
</dbReference>
<keyword evidence="5" id="KW-0175">Coiled coil</keyword>
<keyword evidence="3" id="KW-0653">Protein transport</keyword>
<dbReference type="GO" id="GO:0006886">
    <property type="term" value="P:intracellular protein transport"/>
    <property type="evidence" value="ECO:0007669"/>
    <property type="project" value="InterPro"/>
</dbReference>
<keyword evidence="7" id="KW-1133">Transmembrane helix</keyword>
<evidence type="ECO:0000256" key="3">
    <source>
        <dbReference type="ARBA" id="ARBA00022927"/>
    </source>
</evidence>
<dbReference type="EMBL" id="CM035415">
    <property type="protein sequence ID" value="KAH7426960.1"/>
    <property type="molecule type" value="Genomic_DNA"/>
</dbReference>
<dbReference type="GO" id="GO:0048278">
    <property type="term" value="P:vesicle docking"/>
    <property type="evidence" value="ECO:0007669"/>
    <property type="project" value="TreeGrafter"/>
</dbReference>
<organism evidence="9 10">
    <name type="scientific">Ceratopteris richardii</name>
    <name type="common">Triangle waterfern</name>
    <dbReference type="NCBI Taxonomy" id="49495"/>
    <lineage>
        <taxon>Eukaryota</taxon>
        <taxon>Viridiplantae</taxon>
        <taxon>Streptophyta</taxon>
        <taxon>Embryophyta</taxon>
        <taxon>Tracheophyta</taxon>
        <taxon>Polypodiopsida</taxon>
        <taxon>Polypodiidae</taxon>
        <taxon>Polypodiales</taxon>
        <taxon>Pteridineae</taxon>
        <taxon>Pteridaceae</taxon>
        <taxon>Parkerioideae</taxon>
        <taxon>Ceratopteris</taxon>
    </lineage>
</organism>